<sequence>MFNYRQFDSSMIIERNGGQNKCQRNDLTQFSGQNFTKIRIDVRMKYQQKFCKTEFVLKSCNSVIDRVEVYQLKRRCGQLSAHCVQELHFHWKSVRQVQRGISGVLLRNLALFVIRWKCQRNQYYFKLKRSWS</sequence>
<proteinExistence type="predicted"/>
<dbReference type="EMBL" id="CAXDID020000473">
    <property type="protein sequence ID" value="CAL6095159.1"/>
    <property type="molecule type" value="Genomic_DNA"/>
</dbReference>
<evidence type="ECO:0000313" key="1">
    <source>
        <dbReference type="EMBL" id="CAI9934492.1"/>
    </source>
</evidence>
<name>A0AA86P9C7_9EUKA</name>
<reference evidence="2 3" key="2">
    <citation type="submission" date="2024-07" db="EMBL/GenBank/DDBJ databases">
        <authorList>
            <person name="Akdeniz Z."/>
        </authorList>
    </citation>
    <scope>NUCLEOTIDE SEQUENCE [LARGE SCALE GENOMIC DNA]</scope>
</reference>
<accession>A0AA86P9C7</accession>
<organism evidence="1">
    <name type="scientific">Hexamita inflata</name>
    <dbReference type="NCBI Taxonomy" id="28002"/>
    <lineage>
        <taxon>Eukaryota</taxon>
        <taxon>Metamonada</taxon>
        <taxon>Diplomonadida</taxon>
        <taxon>Hexamitidae</taxon>
        <taxon>Hexamitinae</taxon>
        <taxon>Hexamita</taxon>
    </lineage>
</organism>
<gene>
    <name evidence="1" type="ORF">HINF_LOCUS22137</name>
    <name evidence="2" type="ORF">HINF_LOCUS67816</name>
</gene>
<dbReference type="EMBL" id="CATOUU010000570">
    <property type="protein sequence ID" value="CAI9934492.1"/>
    <property type="molecule type" value="Genomic_DNA"/>
</dbReference>
<reference evidence="1" key="1">
    <citation type="submission" date="2023-06" db="EMBL/GenBank/DDBJ databases">
        <authorList>
            <person name="Kurt Z."/>
        </authorList>
    </citation>
    <scope>NUCLEOTIDE SEQUENCE</scope>
</reference>
<dbReference type="Proteomes" id="UP001642409">
    <property type="component" value="Unassembled WGS sequence"/>
</dbReference>
<keyword evidence="3" id="KW-1185">Reference proteome</keyword>
<evidence type="ECO:0000313" key="3">
    <source>
        <dbReference type="Proteomes" id="UP001642409"/>
    </source>
</evidence>
<dbReference type="AlphaFoldDB" id="A0AA86P9C7"/>
<comment type="caution">
    <text evidence="1">The sequence shown here is derived from an EMBL/GenBank/DDBJ whole genome shotgun (WGS) entry which is preliminary data.</text>
</comment>
<protein>
    <submittedName>
        <fullName evidence="2">Hypothetical_protein</fullName>
    </submittedName>
</protein>
<evidence type="ECO:0000313" key="2">
    <source>
        <dbReference type="EMBL" id="CAL6095159.1"/>
    </source>
</evidence>